<sequence length="308" mass="35540">MNHLPAVFYEKLFLVCYMKTVRSVQELSGPIGCFARAMTENSHDYVFMVKDNAVFAEELFLHDEHKFAEAVPVQRKYAKFVCVDLYYGNNEGPINANVLRHIGRRSEEYRLNLWSGAVSSEWLKWACSLKRLTVMSIYRIPTYSTLQLCQKLAEKSGFEQLTLGPEVLQEPLMGIMITVLCQRQFRILYIKNCTVLGGLLRFWTERPQMLVGKRLALLGHSAKAVGLLEGRLELCQMQESDSVVKEHLFFYRALLQKPSSLHRVNYPGAEDDNNIYISFECKARGPDDDESDELMMLRRTVDIRMLFA</sequence>
<dbReference type="EMBL" id="JAUCMV010000003">
    <property type="protein sequence ID" value="KAK0413283.1"/>
    <property type="molecule type" value="Genomic_DNA"/>
</dbReference>
<reference evidence="1" key="1">
    <citation type="submission" date="2023-06" db="EMBL/GenBank/DDBJ databases">
        <title>Genomic analysis of the entomopathogenic nematode Steinernema hermaphroditum.</title>
        <authorList>
            <person name="Schwarz E.M."/>
            <person name="Heppert J.K."/>
            <person name="Baniya A."/>
            <person name="Schwartz H.T."/>
            <person name="Tan C.-H."/>
            <person name="Antoshechkin I."/>
            <person name="Sternberg P.W."/>
            <person name="Goodrich-Blair H."/>
            <person name="Dillman A.R."/>
        </authorList>
    </citation>
    <scope>NUCLEOTIDE SEQUENCE</scope>
    <source>
        <strain evidence="1">PS9179</strain>
        <tissue evidence="1">Whole animal</tissue>
    </source>
</reference>
<name>A0AA39LXI9_9BILA</name>
<dbReference type="Proteomes" id="UP001175271">
    <property type="component" value="Unassembled WGS sequence"/>
</dbReference>
<comment type="caution">
    <text evidence="1">The sequence shown here is derived from an EMBL/GenBank/DDBJ whole genome shotgun (WGS) entry which is preliminary data.</text>
</comment>
<protein>
    <submittedName>
        <fullName evidence="1">Uncharacterized protein</fullName>
    </submittedName>
</protein>
<dbReference type="AlphaFoldDB" id="A0AA39LXI9"/>
<keyword evidence="2" id="KW-1185">Reference proteome</keyword>
<accession>A0AA39LXI9</accession>
<evidence type="ECO:0000313" key="1">
    <source>
        <dbReference type="EMBL" id="KAK0413283.1"/>
    </source>
</evidence>
<gene>
    <name evidence="1" type="ORF">QR680_006711</name>
</gene>
<proteinExistence type="predicted"/>
<organism evidence="1 2">
    <name type="scientific">Steinernema hermaphroditum</name>
    <dbReference type="NCBI Taxonomy" id="289476"/>
    <lineage>
        <taxon>Eukaryota</taxon>
        <taxon>Metazoa</taxon>
        <taxon>Ecdysozoa</taxon>
        <taxon>Nematoda</taxon>
        <taxon>Chromadorea</taxon>
        <taxon>Rhabditida</taxon>
        <taxon>Tylenchina</taxon>
        <taxon>Panagrolaimomorpha</taxon>
        <taxon>Strongyloidoidea</taxon>
        <taxon>Steinernematidae</taxon>
        <taxon>Steinernema</taxon>
    </lineage>
</organism>
<evidence type="ECO:0000313" key="2">
    <source>
        <dbReference type="Proteomes" id="UP001175271"/>
    </source>
</evidence>